<evidence type="ECO:0000313" key="4">
    <source>
        <dbReference type="Proteomes" id="UP000035062"/>
    </source>
</evidence>
<reference evidence="3 4" key="1">
    <citation type="journal article" date="2012" name="J. Bacteriol.">
        <title>Genome Sequence of Pectin-Degrading Alishewanella agri, Isolated from Landfill Soil.</title>
        <authorList>
            <person name="Kim J."/>
            <person name="Jung J."/>
            <person name="Sung J.S."/>
            <person name="Chun J."/>
            <person name="Park W."/>
        </authorList>
    </citation>
    <scope>NUCLEOTIDE SEQUENCE [LARGE SCALE GENOMIC DNA]</scope>
    <source>
        <strain evidence="3 4">BL06</strain>
    </source>
</reference>
<dbReference type="RefSeq" id="WP_008985808.1">
    <property type="nucleotide sequence ID" value="NZ_AKKU01000026.1"/>
</dbReference>
<gene>
    <name evidence="3" type="ORF">AGRI_15360</name>
</gene>
<keyword evidence="4" id="KW-1185">Reference proteome</keyword>
<dbReference type="PROSITE" id="PS51352">
    <property type="entry name" value="THIOREDOXIN_2"/>
    <property type="match status" value="1"/>
</dbReference>
<name>I9NZM5_9ALTE</name>
<evidence type="ECO:0000256" key="1">
    <source>
        <dbReference type="SAM" id="SignalP"/>
    </source>
</evidence>
<dbReference type="Pfam" id="PF00085">
    <property type="entry name" value="Thioredoxin"/>
    <property type="match status" value="1"/>
</dbReference>
<accession>I9NZM5</accession>
<dbReference type="EMBL" id="AKKU01000026">
    <property type="protein sequence ID" value="EIW87909.1"/>
    <property type="molecule type" value="Genomic_DNA"/>
</dbReference>
<dbReference type="CDD" id="cd02947">
    <property type="entry name" value="TRX_family"/>
    <property type="match status" value="1"/>
</dbReference>
<sequence length="134" mass="14299">MKTSLLTAALISTAITLTFAQLPAAYAGTLSLPAYSADSFQLAEAKGSFVLVATKPGCPVCSKQIPVIESTLQLPEFANLTVLQYNQVTEKALNKRFGVTGQSTIIVYRDGVEVSRTRGLTEADAIKTELMKAL</sequence>
<protein>
    <submittedName>
        <fullName evidence="3">Thioredoxin domain-containing protein</fullName>
    </submittedName>
</protein>
<dbReference type="Gene3D" id="3.40.30.10">
    <property type="entry name" value="Glutaredoxin"/>
    <property type="match status" value="1"/>
</dbReference>
<dbReference type="eggNOG" id="COG0526">
    <property type="taxonomic scope" value="Bacteria"/>
</dbReference>
<dbReference type="InterPro" id="IPR036249">
    <property type="entry name" value="Thioredoxin-like_sf"/>
</dbReference>
<dbReference type="SUPFAM" id="SSF52833">
    <property type="entry name" value="Thioredoxin-like"/>
    <property type="match status" value="1"/>
</dbReference>
<organism evidence="3 4">
    <name type="scientific">Alishewanella agri BL06</name>
    <dbReference type="NCBI Taxonomy" id="1195246"/>
    <lineage>
        <taxon>Bacteria</taxon>
        <taxon>Pseudomonadati</taxon>
        <taxon>Pseudomonadota</taxon>
        <taxon>Gammaproteobacteria</taxon>
        <taxon>Alteromonadales</taxon>
        <taxon>Alteromonadaceae</taxon>
        <taxon>Alishewanella</taxon>
    </lineage>
</organism>
<dbReference type="STRING" id="1195246.AGRI_15360"/>
<comment type="caution">
    <text evidence="3">The sequence shown here is derived from an EMBL/GenBank/DDBJ whole genome shotgun (WGS) entry which is preliminary data.</text>
</comment>
<feature type="domain" description="Thioredoxin" evidence="2">
    <location>
        <begin position="8"/>
        <end position="134"/>
    </location>
</feature>
<dbReference type="PATRIC" id="fig|1195246.3.peg.3051"/>
<feature type="chain" id="PRO_5003723265" evidence="1">
    <location>
        <begin position="21"/>
        <end position="134"/>
    </location>
</feature>
<dbReference type="AlphaFoldDB" id="I9NZM5"/>
<keyword evidence="1" id="KW-0732">Signal</keyword>
<evidence type="ECO:0000259" key="2">
    <source>
        <dbReference type="PROSITE" id="PS51352"/>
    </source>
</evidence>
<feature type="signal peptide" evidence="1">
    <location>
        <begin position="1"/>
        <end position="20"/>
    </location>
</feature>
<dbReference type="Proteomes" id="UP000035062">
    <property type="component" value="Unassembled WGS sequence"/>
</dbReference>
<evidence type="ECO:0000313" key="3">
    <source>
        <dbReference type="EMBL" id="EIW87909.1"/>
    </source>
</evidence>
<proteinExistence type="predicted"/>
<dbReference type="InterPro" id="IPR013766">
    <property type="entry name" value="Thioredoxin_domain"/>
</dbReference>